<keyword evidence="1" id="KW-0614">Plasmid</keyword>
<organism evidence="1 2">
    <name type="scientific">Vibrio vulnificus (strain YJ016)</name>
    <dbReference type="NCBI Taxonomy" id="196600"/>
    <lineage>
        <taxon>Bacteria</taxon>
        <taxon>Pseudomonadati</taxon>
        <taxon>Pseudomonadota</taxon>
        <taxon>Gammaproteobacteria</taxon>
        <taxon>Vibrionales</taxon>
        <taxon>Vibrionaceae</taxon>
        <taxon>Vibrio</taxon>
    </lineage>
</organism>
<dbReference type="EMBL" id="AP005352">
    <property type="protein sequence ID" value="BAC97775.1"/>
    <property type="molecule type" value="Genomic_DNA"/>
</dbReference>
<name>Q7MBJ1_VIBVY</name>
<dbReference type="AlphaFoldDB" id="Q7MBJ1"/>
<sequence length="74" mass="8211">MQNPSIEKYIDSNCFLGMSFPFYFEISCLPTCLSKAHEAIAHKNLPKVSPTKVFECHDEKDTISQGLLSKSSAG</sequence>
<protein>
    <submittedName>
        <fullName evidence="1">Uncharacterized protein</fullName>
    </submittedName>
</protein>
<accession>Q7MBJ1</accession>
<evidence type="ECO:0000313" key="2">
    <source>
        <dbReference type="Proteomes" id="UP000002675"/>
    </source>
</evidence>
<reference evidence="1 2" key="1">
    <citation type="journal article" date="2003" name="Genome Res.">
        <title>Comparative genome analysis of Vibrio vulnificus, a marine pathogen.</title>
        <authorList>
            <person name="Chen C.Y."/>
            <person name="Wu K.M."/>
            <person name="Chang Y.C."/>
            <person name="Chang C.H."/>
            <person name="Tsai H.C."/>
            <person name="Liao T.L."/>
            <person name="Liu Y.M."/>
            <person name="Chen H.J."/>
            <person name="Shen A.B."/>
            <person name="Li J.C."/>
            <person name="Su T.L."/>
            <person name="Shao C.P."/>
            <person name="Lee C.T."/>
            <person name="Hor L.I."/>
            <person name="Tsai S.F."/>
        </authorList>
    </citation>
    <scope>NUCLEOTIDE SEQUENCE [LARGE SCALE GENOMIC DNA]</scope>
    <source>
        <strain evidence="1 2">YJ016</strain>
        <plasmid evidence="1">pYJ016</plasmid>
    </source>
</reference>
<dbReference type="KEGG" id="vvy:VVP52"/>
<geneLocation type="plasmid" evidence="1 2">
    <name>pYJ016</name>
</geneLocation>
<gene>
    <name evidence="1" type="ordered locus">VVP52</name>
</gene>
<dbReference type="Proteomes" id="UP000002675">
    <property type="component" value="Plasmid pYJ016"/>
</dbReference>
<evidence type="ECO:0000313" key="1">
    <source>
        <dbReference type="EMBL" id="BAC97775.1"/>
    </source>
</evidence>
<proteinExistence type="predicted"/>
<dbReference type="HOGENOM" id="CLU_2686856_0_0_6"/>